<feature type="signal peptide" evidence="1">
    <location>
        <begin position="1"/>
        <end position="23"/>
    </location>
</feature>
<dbReference type="InterPro" id="IPR032710">
    <property type="entry name" value="NTF2-like_dom_sf"/>
</dbReference>
<evidence type="ECO:0000313" key="4">
    <source>
        <dbReference type="Proteomes" id="UP000321058"/>
    </source>
</evidence>
<dbReference type="Proteomes" id="UP000321058">
    <property type="component" value="Unassembled WGS sequence"/>
</dbReference>
<dbReference type="InterPro" id="IPR027843">
    <property type="entry name" value="DUF4440"/>
</dbReference>
<dbReference type="InterPro" id="IPR006311">
    <property type="entry name" value="TAT_signal"/>
</dbReference>
<keyword evidence="1" id="KW-0732">Signal</keyword>
<dbReference type="Gene3D" id="3.10.450.50">
    <property type="match status" value="1"/>
</dbReference>
<gene>
    <name evidence="3" type="ORF">RSO01_04470</name>
</gene>
<feature type="domain" description="DUF4440" evidence="2">
    <location>
        <begin position="37"/>
        <end position="143"/>
    </location>
</feature>
<dbReference type="SUPFAM" id="SSF54427">
    <property type="entry name" value="NTF2-like"/>
    <property type="match status" value="1"/>
</dbReference>
<keyword evidence="4" id="KW-1185">Reference proteome</keyword>
<dbReference type="PROSITE" id="PS51318">
    <property type="entry name" value="TAT"/>
    <property type="match status" value="1"/>
</dbReference>
<reference evidence="3 4" key="1">
    <citation type="submission" date="2019-07" db="EMBL/GenBank/DDBJ databases">
        <title>Whole genome shotgun sequence of Reyranella soli NBRC 108950.</title>
        <authorList>
            <person name="Hosoyama A."/>
            <person name="Uohara A."/>
            <person name="Ohji S."/>
            <person name="Ichikawa N."/>
        </authorList>
    </citation>
    <scope>NUCLEOTIDE SEQUENCE [LARGE SCALE GENOMIC DNA]</scope>
    <source>
        <strain evidence="3 4">NBRC 108950</strain>
    </source>
</reference>
<sequence length="152" mass="16281">MRITRRHLAAAGALALATLPTIAPITARAESADEAAVRKAIDDLSKAMLAADKAKLEALVADQLSYGHSAGRLETKKEFVDVIAGKKTIYKSITLNEPTVSVVGNNAIARHVFVVETETDGKPSQAKVGVMQVWVKDGGNWKLLARQAFRTS</sequence>
<accession>A0A512N3U4</accession>
<evidence type="ECO:0000259" key="2">
    <source>
        <dbReference type="Pfam" id="PF14534"/>
    </source>
</evidence>
<comment type="caution">
    <text evidence="3">The sequence shown here is derived from an EMBL/GenBank/DDBJ whole genome shotgun (WGS) entry which is preliminary data.</text>
</comment>
<organism evidence="3 4">
    <name type="scientific">Reyranella soli</name>
    <dbReference type="NCBI Taxonomy" id="1230389"/>
    <lineage>
        <taxon>Bacteria</taxon>
        <taxon>Pseudomonadati</taxon>
        <taxon>Pseudomonadota</taxon>
        <taxon>Alphaproteobacteria</taxon>
        <taxon>Hyphomicrobiales</taxon>
        <taxon>Reyranellaceae</taxon>
        <taxon>Reyranella</taxon>
    </lineage>
</organism>
<name>A0A512N3U4_9HYPH</name>
<dbReference type="RefSeq" id="WP_147145753.1">
    <property type="nucleotide sequence ID" value="NZ_BKAJ01000005.1"/>
</dbReference>
<evidence type="ECO:0000313" key="3">
    <source>
        <dbReference type="EMBL" id="GEP53281.1"/>
    </source>
</evidence>
<feature type="chain" id="PRO_5021892618" description="DUF4440 domain-containing protein" evidence="1">
    <location>
        <begin position="24"/>
        <end position="152"/>
    </location>
</feature>
<dbReference type="EMBL" id="BKAJ01000005">
    <property type="protein sequence ID" value="GEP53281.1"/>
    <property type="molecule type" value="Genomic_DNA"/>
</dbReference>
<proteinExistence type="predicted"/>
<evidence type="ECO:0000256" key="1">
    <source>
        <dbReference type="SAM" id="SignalP"/>
    </source>
</evidence>
<dbReference type="AlphaFoldDB" id="A0A512N3U4"/>
<dbReference type="OrthoDB" id="5383110at2"/>
<dbReference type="Pfam" id="PF14534">
    <property type="entry name" value="DUF4440"/>
    <property type="match status" value="1"/>
</dbReference>
<protein>
    <recommendedName>
        <fullName evidence="2">DUF4440 domain-containing protein</fullName>
    </recommendedName>
</protein>